<gene>
    <name evidence="2" type="ORF">CRI88_00450</name>
</gene>
<dbReference type="RefSeq" id="WP_089933242.1">
    <property type="nucleotide sequence ID" value="NZ_JAZBNI010000010.1"/>
</dbReference>
<dbReference type="PANTHER" id="PTHR41771">
    <property type="entry name" value="MEMBRANE PROTEIN-RELATED"/>
    <property type="match status" value="1"/>
</dbReference>
<dbReference type="PANTHER" id="PTHR41771:SF1">
    <property type="entry name" value="MEMBRANE PROTEIN"/>
    <property type="match status" value="1"/>
</dbReference>
<feature type="transmembrane region" description="Helical" evidence="1">
    <location>
        <begin position="29"/>
        <end position="45"/>
    </location>
</feature>
<dbReference type="Pfam" id="PF07907">
    <property type="entry name" value="YibE_F"/>
    <property type="match status" value="1"/>
</dbReference>
<accession>A0A2I0V3F8</accession>
<dbReference type="Proteomes" id="UP000234956">
    <property type="component" value="Unassembled WGS sequence"/>
</dbReference>
<evidence type="ECO:0000313" key="3">
    <source>
        <dbReference type="Proteomes" id="UP000234956"/>
    </source>
</evidence>
<comment type="caution">
    <text evidence="2">The sequence shown here is derived from an EMBL/GenBank/DDBJ whole genome shotgun (WGS) entry which is preliminary data.</text>
</comment>
<evidence type="ECO:0000313" key="2">
    <source>
        <dbReference type="EMBL" id="PKU52833.1"/>
    </source>
</evidence>
<dbReference type="EMBL" id="PDFK01000001">
    <property type="protein sequence ID" value="PKU52833.1"/>
    <property type="molecule type" value="Genomic_DNA"/>
</dbReference>
<evidence type="ECO:0000256" key="1">
    <source>
        <dbReference type="SAM" id="Phobius"/>
    </source>
</evidence>
<dbReference type="AlphaFoldDB" id="A0A2I0V3F8"/>
<dbReference type="InterPro" id="IPR014564">
    <property type="entry name" value="UCP031503_TM"/>
</dbReference>
<proteinExistence type="predicted"/>
<keyword evidence="1" id="KW-0472">Membrane</keyword>
<reference evidence="2 3" key="1">
    <citation type="submission" date="2017-10" db="EMBL/GenBank/DDBJ databases">
        <title>Draft genome of Lysinibacillus fusiformis strain Juneja, a laboratory-derived pathogen of Drosophila melanogaster.</title>
        <authorList>
            <person name="Smith B.R."/>
            <person name="Unckless R.L."/>
        </authorList>
    </citation>
    <scope>NUCLEOTIDE SEQUENCE [LARGE SCALE GENOMIC DNA]</scope>
    <source>
        <strain evidence="2 3">Juneja</strain>
    </source>
</reference>
<dbReference type="PIRSF" id="PIRSF031503">
    <property type="entry name" value="UCP031503_mp"/>
    <property type="match status" value="1"/>
</dbReference>
<dbReference type="InterPro" id="IPR012507">
    <property type="entry name" value="YibE_F"/>
</dbReference>
<keyword evidence="1" id="KW-0812">Transmembrane</keyword>
<organism evidence="2 3">
    <name type="scientific">Lysinibacillus fusiformis</name>
    <dbReference type="NCBI Taxonomy" id="28031"/>
    <lineage>
        <taxon>Bacteria</taxon>
        <taxon>Bacillati</taxon>
        <taxon>Bacillota</taxon>
        <taxon>Bacilli</taxon>
        <taxon>Bacillales</taxon>
        <taxon>Bacillaceae</taxon>
        <taxon>Lysinibacillus</taxon>
    </lineage>
</organism>
<feature type="transmembrane region" description="Helical" evidence="1">
    <location>
        <begin position="179"/>
        <end position="202"/>
    </location>
</feature>
<name>A0A2I0V3F8_9BACI</name>
<keyword evidence="1" id="KW-1133">Transmembrane helix</keyword>
<feature type="transmembrane region" description="Helical" evidence="1">
    <location>
        <begin position="222"/>
        <end position="248"/>
    </location>
</feature>
<feature type="transmembrane region" description="Helical" evidence="1">
    <location>
        <begin position="77"/>
        <end position="98"/>
    </location>
</feature>
<sequence length="258" mass="28435">MNVIVLLAFILCLLMVAIGGKQGVRSFLSLFLNFGVLFVTIFLMTNPKNSPIILTFVACTIISCISLFYINKTNSKTITAFISTMVTIVVLLLFITFVTKKLMIQGFGEESTEEISIFSLYIGVDFVQIGASVIIMSTIGAIMDVAISIATSMHEIFYRNPSISRKKLFTSGLNIGRDILGTDTNTLFFAFFGGYLSLLIWFKDLSYSIGEIVNSKVFSAEMTTIFCAGIGIALIIPIASSVNAYYLIRTREKTEKLS</sequence>
<protein>
    <submittedName>
        <fullName evidence="2">YibE/F family protein</fullName>
    </submittedName>
</protein>
<feature type="transmembrane region" description="Helical" evidence="1">
    <location>
        <begin position="52"/>
        <end position="71"/>
    </location>
</feature>